<dbReference type="Proteomes" id="UP000427281">
    <property type="component" value="Chromosome"/>
</dbReference>
<reference evidence="2 3" key="1">
    <citation type="submission" date="2019-09" db="EMBL/GenBank/DDBJ databases">
        <title>Gimesia benthica sp. nov., a novel bacterium isolated from deep-sea water of the Northwest Indian Ocean.</title>
        <authorList>
            <person name="Dai X."/>
        </authorList>
    </citation>
    <scope>NUCLEOTIDE SEQUENCE [LARGE SCALE GENOMIC DNA]</scope>
    <source>
        <strain evidence="2 3">E7</strain>
    </source>
</reference>
<dbReference type="EMBL" id="CP043930">
    <property type="protein sequence ID" value="QGQ23805.1"/>
    <property type="molecule type" value="Genomic_DNA"/>
</dbReference>
<evidence type="ECO:0000313" key="2">
    <source>
        <dbReference type="EMBL" id="QGQ23805.1"/>
    </source>
</evidence>
<keyword evidence="3" id="KW-1185">Reference proteome</keyword>
<accession>A0A6I6AEI7</accession>
<proteinExistence type="predicted"/>
<keyword evidence="1" id="KW-0732">Signal</keyword>
<feature type="chain" id="PRO_5026137129" evidence="1">
    <location>
        <begin position="23"/>
        <end position="178"/>
    </location>
</feature>
<dbReference type="KEGG" id="gim:F1728_14400"/>
<evidence type="ECO:0000256" key="1">
    <source>
        <dbReference type="SAM" id="SignalP"/>
    </source>
</evidence>
<dbReference type="RefSeq" id="WP_155364711.1">
    <property type="nucleotide sequence ID" value="NZ_CP043930.1"/>
</dbReference>
<protein>
    <submittedName>
        <fullName evidence="2">Uncharacterized protein</fullName>
    </submittedName>
</protein>
<gene>
    <name evidence="2" type="ORF">F1728_14400</name>
</gene>
<dbReference type="AlphaFoldDB" id="A0A6I6AEI7"/>
<organism evidence="2 3">
    <name type="scientific">Gimesia benthica</name>
    <dbReference type="NCBI Taxonomy" id="2608982"/>
    <lineage>
        <taxon>Bacteria</taxon>
        <taxon>Pseudomonadati</taxon>
        <taxon>Planctomycetota</taxon>
        <taxon>Planctomycetia</taxon>
        <taxon>Planctomycetales</taxon>
        <taxon>Planctomycetaceae</taxon>
        <taxon>Gimesia</taxon>
    </lineage>
</organism>
<sequence length="178" mass="19470">MTRQLMTMIVSTLTLVPCAVKAEEQTPKQVAQPESNQVYVKIIMPAAPEDRAKDRPVVESWIAENLKKRGQTRFTAVTGWVPLDLSPFGSTHIWDGRKLDDILYCPVGADIPERAEGRIKVHLSGWSPGGAFATASLTDEPGSRAILAVKEIQVEQGMPYVAILISPPAEKPTAPIDR</sequence>
<feature type="signal peptide" evidence="1">
    <location>
        <begin position="1"/>
        <end position="22"/>
    </location>
</feature>
<evidence type="ECO:0000313" key="3">
    <source>
        <dbReference type="Proteomes" id="UP000427281"/>
    </source>
</evidence>
<name>A0A6I6AEI7_9PLAN</name>